<comment type="caution">
    <text evidence="13">The sequence shown here is derived from an EMBL/GenBank/DDBJ whole genome shotgun (WGS) entry which is preliminary data.</text>
</comment>
<keyword evidence="7 12" id="KW-0406">Ion transport</keyword>
<evidence type="ECO:0000256" key="8">
    <source>
        <dbReference type="ARBA" id="ARBA00023136"/>
    </source>
</evidence>
<keyword evidence="14" id="KW-1185">Reference proteome</keyword>
<dbReference type="RefSeq" id="WP_285764830.1">
    <property type="nucleotide sequence ID" value="NZ_BSYJ01000005.1"/>
</dbReference>
<protein>
    <recommendedName>
        <fullName evidence="12">Fluoride-specific ion channel FluC</fullName>
    </recommendedName>
</protein>
<evidence type="ECO:0000256" key="4">
    <source>
        <dbReference type="ARBA" id="ARBA00022692"/>
    </source>
</evidence>
<evidence type="ECO:0000256" key="3">
    <source>
        <dbReference type="ARBA" id="ARBA00022519"/>
    </source>
</evidence>
<evidence type="ECO:0000256" key="12">
    <source>
        <dbReference type="HAMAP-Rule" id="MF_00454"/>
    </source>
</evidence>
<dbReference type="InterPro" id="IPR003691">
    <property type="entry name" value="FluC"/>
</dbReference>
<comment type="subcellular location">
    <subcellularLocation>
        <location evidence="1 12">Cell membrane</location>
        <topology evidence="1 12">Multi-pass membrane protein</topology>
    </subcellularLocation>
</comment>
<accession>A0ABQ6M1K0</accession>
<feature type="transmembrane region" description="Helical" evidence="12">
    <location>
        <begin position="96"/>
        <end position="121"/>
    </location>
</feature>
<dbReference type="PANTHER" id="PTHR28259:SF1">
    <property type="entry name" value="FLUORIDE EXPORT PROTEIN 1-RELATED"/>
    <property type="match status" value="1"/>
</dbReference>
<sequence length="124" mass="13542">MQLLAIALGGALGALLRHAVTVWSYGVWGAKFPLGTLLVNTVGSFFIGLCYVLIVEKGLLPQELRLILMTGFFGALTTFSTYSLETLLLWHNGQPYLALAYLILTLILCLAATGLALWLGFKYF</sequence>
<evidence type="ECO:0000313" key="13">
    <source>
        <dbReference type="EMBL" id="GMG88221.1"/>
    </source>
</evidence>
<keyword evidence="4 12" id="KW-0812">Transmembrane</keyword>
<feature type="transmembrane region" description="Helical" evidence="12">
    <location>
        <begin position="66"/>
        <end position="84"/>
    </location>
</feature>
<dbReference type="PANTHER" id="PTHR28259">
    <property type="entry name" value="FLUORIDE EXPORT PROTEIN 1-RELATED"/>
    <property type="match status" value="1"/>
</dbReference>
<organism evidence="13 14">
    <name type="scientific">Biformimicrobium ophioploci</name>
    <dbReference type="NCBI Taxonomy" id="3036711"/>
    <lineage>
        <taxon>Bacteria</taxon>
        <taxon>Pseudomonadati</taxon>
        <taxon>Pseudomonadota</taxon>
        <taxon>Gammaproteobacteria</taxon>
        <taxon>Cellvibrionales</taxon>
        <taxon>Microbulbiferaceae</taxon>
        <taxon>Biformimicrobium</taxon>
    </lineage>
</organism>
<proteinExistence type="inferred from homology"/>
<feature type="binding site" evidence="12">
    <location>
        <position position="77"/>
    </location>
    <ligand>
        <name>Na(+)</name>
        <dbReference type="ChEBI" id="CHEBI:29101"/>
        <note>structural</note>
    </ligand>
</feature>
<evidence type="ECO:0000256" key="1">
    <source>
        <dbReference type="ARBA" id="ARBA00004651"/>
    </source>
</evidence>
<evidence type="ECO:0000256" key="5">
    <source>
        <dbReference type="ARBA" id="ARBA00022989"/>
    </source>
</evidence>
<keyword evidence="9 12" id="KW-0407">Ion channel</keyword>
<evidence type="ECO:0000313" key="14">
    <source>
        <dbReference type="Proteomes" id="UP001224392"/>
    </source>
</evidence>
<evidence type="ECO:0000256" key="9">
    <source>
        <dbReference type="ARBA" id="ARBA00023303"/>
    </source>
</evidence>
<evidence type="ECO:0000256" key="7">
    <source>
        <dbReference type="ARBA" id="ARBA00023065"/>
    </source>
</evidence>
<keyword evidence="2 12" id="KW-1003">Cell membrane</keyword>
<gene>
    <name evidence="12" type="primary">fluC</name>
    <name evidence="12" type="synonym">crcB</name>
    <name evidence="13" type="ORF">MNKW57_25420</name>
</gene>
<evidence type="ECO:0000256" key="6">
    <source>
        <dbReference type="ARBA" id="ARBA00023053"/>
    </source>
</evidence>
<comment type="catalytic activity">
    <reaction evidence="11">
        <text>fluoride(in) = fluoride(out)</text>
        <dbReference type="Rhea" id="RHEA:76159"/>
        <dbReference type="ChEBI" id="CHEBI:17051"/>
    </reaction>
    <physiologicalReaction direction="left-to-right" evidence="11">
        <dbReference type="Rhea" id="RHEA:76160"/>
    </physiologicalReaction>
</comment>
<dbReference type="HAMAP" id="MF_00454">
    <property type="entry name" value="FluC"/>
    <property type="match status" value="1"/>
</dbReference>
<name>A0ABQ6M1K0_9GAMM</name>
<keyword evidence="6 12" id="KW-0915">Sodium</keyword>
<keyword evidence="12" id="KW-0813">Transport</keyword>
<feature type="transmembrane region" description="Helical" evidence="12">
    <location>
        <begin position="34"/>
        <end position="54"/>
    </location>
</feature>
<reference evidence="13 14" key="1">
    <citation type="submission" date="2023-04" db="EMBL/GenBank/DDBJ databases">
        <title>Marinobulbifer ophiurae gen. nov., sp. Nov., isolate from tissue of brittle star Ophioplocus japonicus.</title>
        <authorList>
            <person name="Kawano K."/>
            <person name="Sawayama S."/>
            <person name="Nakagawa S."/>
        </authorList>
    </citation>
    <scope>NUCLEOTIDE SEQUENCE [LARGE SCALE GENOMIC DNA]</scope>
    <source>
        <strain evidence="13 14">NKW57</strain>
    </source>
</reference>
<keyword evidence="12" id="KW-0479">Metal-binding</keyword>
<feature type="binding site" evidence="12">
    <location>
        <position position="74"/>
    </location>
    <ligand>
        <name>Na(+)</name>
        <dbReference type="ChEBI" id="CHEBI:29101"/>
        <note>structural</note>
    </ligand>
</feature>
<comment type="similarity">
    <text evidence="10 12">Belongs to the fluoride channel Fluc/FEX (TC 1.A.43) family.</text>
</comment>
<keyword evidence="5 12" id="KW-1133">Transmembrane helix</keyword>
<evidence type="ECO:0000256" key="10">
    <source>
        <dbReference type="ARBA" id="ARBA00035120"/>
    </source>
</evidence>
<comment type="function">
    <text evidence="12">Fluoride-specific ion channel. Important for reducing fluoride concentration in the cell, thus reducing its toxicity.</text>
</comment>
<dbReference type="Proteomes" id="UP001224392">
    <property type="component" value="Unassembled WGS sequence"/>
</dbReference>
<evidence type="ECO:0000256" key="11">
    <source>
        <dbReference type="ARBA" id="ARBA00035585"/>
    </source>
</evidence>
<keyword evidence="3" id="KW-0997">Cell inner membrane</keyword>
<dbReference type="EMBL" id="BSYJ01000005">
    <property type="protein sequence ID" value="GMG88221.1"/>
    <property type="molecule type" value="Genomic_DNA"/>
</dbReference>
<dbReference type="NCBIfam" id="TIGR00494">
    <property type="entry name" value="crcB"/>
    <property type="match status" value="1"/>
</dbReference>
<comment type="activity regulation">
    <text evidence="12">Na(+) is not transported, but it plays an essential structural role and its presence is essential for fluoride channel function.</text>
</comment>
<dbReference type="Pfam" id="PF02537">
    <property type="entry name" value="CRCB"/>
    <property type="match status" value="1"/>
</dbReference>
<keyword evidence="8 12" id="KW-0472">Membrane</keyword>
<evidence type="ECO:0000256" key="2">
    <source>
        <dbReference type="ARBA" id="ARBA00022475"/>
    </source>
</evidence>